<protein>
    <submittedName>
        <fullName evidence="2">Phosphatidylserine/phosphatidylglycerophosphate/ cardiolipin synthase family protein</fullName>
    </submittedName>
</protein>
<dbReference type="PROSITE" id="PS50035">
    <property type="entry name" value="PLD"/>
    <property type="match status" value="2"/>
</dbReference>
<accession>A0ABS3AWK3</accession>
<gene>
    <name evidence="2" type="ORF">JYT19_00975</name>
</gene>
<name>A0ABS3AWK3_9FIRM</name>
<proteinExistence type="predicted"/>
<organism evidence="2 3">
    <name type="scientific">Sulfobacillus acidophilus</name>
    <dbReference type="NCBI Taxonomy" id="53633"/>
    <lineage>
        <taxon>Bacteria</taxon>
        <taxon>Bacillati</taxon>
        <taxon>Bacillota</taxon>
        <taxon>Clostridia</taxon>
        <taxon>Eubacteriales</taxon>
        <taxon>Clostridiales Family XVII. Incertae Sedis</taxon>
        <taxon>Sulfobacillus</taxon>
    </lineage>
</organism>
<dbReference type="PANTHER" id="PTHR21248:SF22">
    <property type="entry name" value="PHOSPHOLIPASE D"/>
    <property type="match status" value="1"/>
</dbReference>
<reference evidence="2" key="1">
    <citation type="submission" date="2021-02" db="EMBL/GenBank/DDBJ databases">
        <title>Activity-based single-cell genomes from oceanic crustal fluid captures similar information to metagenomic and metatranscriptomic surveys with orders of magnitude less sampling.</title>
        <authorList>
            <person name="D'Angelo T.S."/>
            <person name="Orcutt B.N."/>
        </authorList>
    </citation>
    <scope>NUCLEOTIDE SEQUENCE [LARGE SCALE GENOMIC DNA]</scope>
    <source>
        <strain evidence="2">AH-315-E05</strain>
    </source>
</reference>
<dbReference type="PROSITE" id="PS51257">
    <property type="entry name" value="PROKAR_LIPOPROTEIN"/>
    <property type="match status" value="1"/>
</dbReference>
<evidence type="ECO:0000259" key="1">
    <source>
        <dbReference type="PROSITE" id="PS50035"/>
    </source>
</evidence>
<evidence type="ECO:0000313" key="2">
    <source>
        <dbReference type="EMBL" id="MBN4077463.1"/>
    </source>
</evidence>
<dbReference type="SMART" id="SM00155">
    <property type="entry name" value="PLDc"/>
    <property type="match status" value="2"/>
</dbReference>
<comment type="caution">
    <text evidence="2">The sequence shown here is derived from an EMBL/GenBank/DDBJ whole genome shotgun (WGS) entry which is preliminary data.</text>
</comment>
<dbReference type="Gene3D" id="3.30.870.10">
    <property type="entry name" value="Endonuclease Chain A"/>
    <property type="match status" value="2"/>
</dbReference>
<dbReference type="Pfam" id="PF13091">
    <property type="entry name" value="PLDc_2"/>
    <property type="match status" value="2"/>
</dbReference>
<feature type="domain" description="PLD phosphodiesterase" evidence="1">
    <location>
        <begin position="182"/>
        <end position="209"/>
    </location>
</feature>
<dbReference type="InterPro" id="IPR025202">
    <property type="entry name" value="PLD-like_dom"/>
</dbReference>
<dbReference type="PANTHER" id="PTHR21248">
    <property type="entry name" value="CARDIOLIPIN SYNTHASE"/>
    <property type="match status" value="1"/>
</dbReference>
<feature type="domain" description="PLD phosphodiesterase" evidence="1">
    <location>
        <begin position="397"/>
        <end position="424"/>
    </location>
</feature>
<dbReference type="Proteomes" id="UP000765003">
    <property type="component" value="Unassembled WGS sequence"/>
</dbReference>
<dbReference type="EMBL" id="JAFITA010000014">
    <property type="protein sequence ID" value="MBN4077463.1"/>
    <property type="molecule type" value="Genomic_DNA"/>
</dbReference>
<keyword evidence="3" id="KW-1185">Reference proteome</keyword>
<sequence length="460" mass="52667">MKFNNLVILSIIFLLAATSLSGCVSFRKKLSWANAALNEPNVNSQTLLKKRAQKFNNFHAAKQNHIFLSKKFQRKLDESTNSTLSAGNSLALLPNKKGHTEKIKLIKKAEKSIYMATLQIVCDKGGEEFTENIIKASKRGVDIRIVLDGGFWGSFGQKCLNKMKEHGVKIKKTPYEYWPWSTSWQLHDKIFITDAKYAITGGQNIGSWWSESNGLDDNFKDTDVYAEGPVVLQMALRFFNIWMSLVPKDKDFKKYLTVINKKRNFFKQKKLVGEKNYKKWLKQKNPKGLCRFVAQDPHLNTFYVFDAYTLLTTHSKGRIVFHVPSLNALGSKKQEKFRKALIEHTKKQNGRVDIITNGPGLLKSRIVPWPAGNIYGFFTLNRVYDSIKGTELNTWAYHHWLHSKVYYFDALVSSIGSFNFDDSGLSWTESTLICIDPKLIKEVQALLKSDFAHSKKLKNT</sequence>
<evidence type="ECO:0000313" key="3">
    <source>
        <dbReference type="Proteomes" id="UP000765003"/>
    </source>
</evidence>
<dbReference type="InterPro" id="IPR001736">
    <property type="entry name" value="PLipase_D/transphosphatidylase"/>
</dbReference>
<dbReference type="SUPFAM" id="SSF56024">
    <property type="entry name" value="Phospholipase D/nuclease"/>
    <property type="match status" value="2"/>
</dbReference>